<feature type="region of interest" description="Disordered" evidence="1">
    <location>
        <begin position="1"/>
        <end position="83"/>
    </location>
</feature>
<name>A0A4C1SBJ2_EUMVA</name>
<evidence type="ECO:0000256" key="1">
    <source>
        <dbReference type="SAM" id="MobiDB-lite"/>
    </source>
</evidence>
<dbReference type="Proteomes" id="UP000299102">
    <property type="component" value="Unassembled WGS sequence"/>
</dbReference>
<dbReference type="EMBL" id="BGZK01000002">
    <property type="protein sequence ID" value="GBO99215.1"/>
    <property type="molecule type" value="Genomic_DNA"/>
</dbReference>
<dbReference type="AlphaFoldDB" id="A0A4C1SBJ2"/>
<reference evidence="2 3" key="1">
    <citation type="journal article" date="2019" name="Commun. Biol.">
        <title>The bagworm genome reveals a unique fibroin gene that provides high tensile strength.</title>
        <authorList>
            <person name="Kono N."/>
            <person name="Nakamura H."/>
            <person name="Ohtoshi R."/>
            <person name="Tomita M."/>
            <person name="Numata K."/>
            <person name="Arakawa K."/>
        </authorList>
    </citation>
    <scope>NUCLEOTIDE SEQUENCE [LARGE SCALE GENOMIC DNA]</scope>
</reference>
<gene>
    <name evidence="2" type="ORF">EVAR_506_1</name>
</gene>
<keyword evidence="3" id="KW-1185">Reference proteome</keyword>
<evidence type="ECO:0000313" key="3">
    <source>
        <dbReference type="Proteomes" id="UP000299102"/>
    </source>
</evidence>
<sequence length="142" mass="15148">MASKVLRQPGDTDDTRSKRYRATSAARALTTSVTAAPPARGHVSEVAGGGPGAARPLRAPPAGQPQRRERYEDAGAAPRGSDRFKLRYSTHATYKNIQFNAVNAFCDNTGRHNLLDKSSGRPTCSGIVLLCANAGPSSRWPE</sequence>
<protein>
    <submittedName>
        <fullName evidence="2">Uncharacterized protein</fullName>
    </submittedName>
</protein>
<proteinExistence type="predicted"/>
<evidence type="ECO:0000313" key="2">
    <source>
        <dbReference type="EMBL" id="GBO99215.1"/>
    </source>
</evidence>
<comment type="caution">
    <text evidence="2">The sequence shown here is derived from an EMBL/GenBank/DDBJ whole genome shotgun (WGS) entry which is preliminary data.</text>
</comment>
<organism evidence="2 3">
    <name type="scientific">Eumeta variegata</name>
    <name type="common">Bagworm moth</name>
    <name type="synonym">Eumeta japonica</name>
    <dbReference type="NCBI Taxonomy" id="151549"/>
    <lineage>
        <taxon>Eukaryota</taxon>
        <taxon>Metazoa</taxon>
        <taxon>Ecdysozoa</taxon>
        <taxon>Arthropoda</taxon>
        <taxon>Hexapoda</taxon>
        <taxon>Insecta</taxon>
        <taxon>Pterygota</taxon>
        <taxon>Neoptera</taxon>
        <taxon>Endopterygota</taxon>
        <taxon>Lepidoptera</taxon>
        <taxon>Glossata</taxon>
        <taxon>Ditrysia</taxon>
        <taxon>Tineoidea</taxon>
        <taxon>Psychidae</taxon>
        <taxon>Oiketicinae</taxon>
        <taxon>Eumeta</taxon>
    </lineage>
</organism>
<feature type="compositionally biased region" description="Low complexity" evidence="1">
    <location>
        <begin position="22"/>
        <end position="36"/>
    </location>
</feature>
<accession>A0A4C1SBJ2</accession>